<dbReference type="Gramene" id="ONK58403">
    <property type="protein sequence ID" value="ONK58403"/>
    <property type="gene ID" value="A4U43_C09F12040"/>
</dbReference>
<dbReference type="EMBL" id="CM007389">
    <property type="protein sequence ID" value="ONK58403.1"/>
    <property type="molecule type" value="Genomic_DNA"/>
</dbReference>
<name>A0A5P1E8Y3_ASPOF</name>
<reference evidence="2" key="1">
    <citation type="journal article" date="2017" name="Nat. Commun.">
        <title>The asparagus genome sheds light on the origin and evolution of a young Y chromosome.</title>
        <authorList>
            <person name="Harkess A."/>
            <person name="Zhou J."/>
            <person name="Xu C."/>
            <person name="Bowers J.E."/>
            <person name="Van der Hulst R."/>
            <person name="Ayyampalayam S."/>
            <person name="Mercati F."/>
            <person name="Riccardi P."/>
            <person name="McKain M.R."/>
            <person name="Kakrana A."/>
            <person name="Tang H."/>
            <person name="Ray J."/>
            <person name="Groenendijk J."/>
            <person name="Arikit S."/>
            <person name="Mathioni S.M."/>
            <person name="Nakano M."/>
            <person name="Shan H."/>
            <person name="Telgmann-Rauber A."/>
            <person name="Kanno A."/>
            <person name="Yue Z."/>
            <person name="Chen H."/>
            <person name="Li W."/>
            <person name="Chen Y."/>
            <person name="Xu X."/>
            <person name="Zhang Y."/>
            <person name="Luo S."/>
            <person name="Chen H."/>
            <person name="Gao J."/>
            <person name="Mao Z."/>
            <person name="Pires J.C."/>
            <person name="Luo M."/>
            <person name="Kudrna D."/>
            <person name="Wing R.A."/>
            <person name="Meyers B.C."/>
            <person name="Yi K."/>
            <person name="Kong H."/>
            <person name="Lavrijsen P."/>
            <person name="Sunseri F."/>
            <person name="Falavigna A."/>
            <person name="Ye Y."/>
            <person name="Leebens-Mack J.H."/>
            <person name="Chen G."/>
        </authorList>
    </citation>
    <scope>NUCLEOTIDE SEQUENCE [LARGE SCALE GENOMIC DNA]</scope>
    <source>
        <strain evidence="2">cv. DH0086</strain>
    </source>
</reference>
<sequence>MPSTFLLPLATPAWTLTLYRIPTSTNPSLLFLTGPLSSLPPVKTHPPSSISLLALQHGHCINELLLDSARTRIVSLSSSIRTRFPFDVIFDQPLRLTGPETGGDGDRVAAPVMGRRVRRRRVSGRKGKTLAVSVVDSPMRLSWGFG</sequence>
<gene>
    <name evidence="1" type="ORF">A4U43_C09F12040</name>
</gene>
<evidence type="ECO:0000313" key="2">
    <source>
        <dbReference type="Proteomes" id="UP000243459"/>
    </source>
</evidence>
<protein>
    <submittedName>
        <fullName evidence="1">Uncharacterized protein</fullName>
    </submittedName>
</protein>
<dbReference type="AlphaFoldDB" id="A0A5P1E8Y3"/>
<proteinExistence type="predicted"/>
<dbReference type="Proteomes" id="UP000243459">
    <property type="component" value="Chromosome 9"/>
</dbReference>
<organism evidence="1 2">
    <name type="scientific">Asparagus officinalis</name>
    <name type="common">Garden asparagus</name>
    <dbReference type="NCBI Taxonomy" id="4686"/>
    <lineage>
        <taxon>Eukaryota</taxon>
        <taxon>Viridiplantae</taxon>
        <taxon>Streptophyta</taxon>
        <taxon>Embryophyta</taxon>
        <taxon>Tracheophyta</taxon>
        <taxon>Spermatophyta</taxon>
        <taxon>Magnoliopsida</taxon>
        <taxon>Liliopsida</taxon>
        <taxon>Asparagales</taxon>
        <taxon>Asparagaceae</taxon>
        <taxon>Asparagoideae</taxon>
        <taxon>Asparagus</taxon>
    </lineage>
</organism>
<evidence type="ECO:0000313" key="1">
    <source>
        <dbReference type="EMBL" id="ONK58403.1"/>
    </source>
</evidence>
<accession>A0A5P1E8Y3</accession>
<keyword evidence="2" id="KW-1185">Reference proteome</keyword>